<keyword evidence="1" id="KW-0812">Transmembrane</keyword>
<dbReference type="EMBL" id="JAGIOO010000001">
    <property type="protein sequence ID" value="MBP2474750.1"/>
    <property type="molecule type" value="Genomic_DNA"/>
</dbReference>
<evidence type="ECO:0000313" key="2">
    <source>
        <dbReference type="EMBL" id="MBP2474750.1"/>
    </source>
</evidence>
<feature type="transmembrane region" description="Helical" evidence="1">
    <location>
        <begin position="33"/>
        <end position="51"/>
    </location>
</feature>
<feature type="transmembrane region" description="Helical" evidence="1">
    <location>
        <begin position="180"/>
        <end position="202"/>
    </location>
</feature>
<feature type="transmembrane region" description="Helical" evidence="1">
    <location>
        <begin position="7"/>
        <end position="27"/>
    </location>
</feature>
<dbReference type="RefSeq" id="WP_086788952.1">
    <property type="nucleotide sequence ID" value="NZ_JAGIOO010000001.1"/>
</dbReference>
<organism evidence="2 3">
    <name type="scientific">Crossiella equi</name>
    <dbReference type="NCBI Taxonomy" id="130796"/>
    <lineage>
        <taxon>Bacteria</taxon>
        <taxon>Bacillati</taxon>
        <taxon>Actinomycetota</taxon>
        <taxon>Actinomycetes</taxon>
        <taxon>Pseudonocardiales</taxon>
        <taxon>Pseudonocardiaceae</taxon>
        <taxon>Crossiella</taxon>
    </lineage>
</organism>
<feature type="transmembrane region" description="Helical" evidence="1">
    <location>
        <begin position="72"/>
        <end position="94"/>
    </location>
</feature>
<dbReference type="InterPro" id="IPR009781">
    <property type="entry name" value="DUF1345"/>
</dbReference>
<keyword evidence="3" id="KW-1185">Reference proteome</keyword>
<keyword evidence="1" id="KW-1133">Transmembrane helix</keyword>
<proteinExistence type="predicted"/>
<protein>
    <submittedName>
        <fullName evidence="2">Membrane protein</fullName>
    </submittedName>
</protein>
<dbReference type="Proteomes" id="UP001519363">
    <property type="component" value="Unassembled WGS sequence"/>
</dbReference>
<gene>
    <name evidence="2" type="ORF">JOF53_003622</name>
</gene>
<name>A0ABS5ADT9_9PSEU</name>
<accession>A0ABS5ADT9</accession>
<reference evidence="2 3" key="1">
    <citation type="submission" date="2021-03" db="EMBL/GenBank/DDBJ databases">
        <title>Sequencing the genomes of 1000 actinobacteria strains.</title>
        <authorList>
            <person name="Klenk H.-P."/>
        </authorList>
    </citation>
    <scope>NUCLEOTIDE SEQUENCE [LARGE SCALE GENOMIC DNA]</scope>
    <source>
        <strain evidence="2 3">DSM 44580</strain>
    </source>
</reference>
<evidence type="ECO:0000256" key="1">
    <source>
        <dbReference type="SAM" id="Phobius"/>
    </source>
</evidence>
<evidence type="ECO:0000313" key="3">
    <source>
        <dbReference type="Proteomes" id="UP001519363"/>
    </source>
</evidence>
<sequence length="205" mass="22757">MIKSASFVLTRLLDLALLLLGLATFFLDDLVWVAAWDLLAVVYLAVRVYRVRRGRTGRSPEWLRTTLGPRTGLLFTLFASIVGISAGLSIVMPLEETAEVQEINKFFAVPAVLLAWAILHFGYAERYAQAYYKALPQEILVFPETERPNFADFAYFAFTIGNTFAVSDVETRTSAVRTRVLAHGVLSFIYNTVTLGIAIGVITGK</sequence>
<feature type="transmembrane region" description="Helical" evidence="1">
    <location>
        <begin position="106"/>
        <end position="124"/>
    </location>
</feature>
<dbReference type="Pfam" id="PF07077">
    <property type="entry name" value="DUF1345"/>
    <property type="match status" value="1"/>
</dbReference>
<comment type="caution">
    <text evidence="2">The sequence shown here is derived from an EMBL/GenBank/DDBJ whole genome shotgun (WGS) entry which is preliminary data.</text>
</comment>
<keyword evidence="1" id="KW-0472">Membrane</keyword>